<name>A0ABN9RS84_9DINO</name>
<gene>
    <name evidence="1" type="ORF">PCOR1329_LOCUS23226</name>
</gene>
<reference evidence="1" key="1">
    <citation type="submission" date="2023-10" db="EMBL/GenBank/DDBJ databases">
        <authorList>
            <person name="Chen Y."/>
            <person name="Shah S."/>
            <person name="Dougan E. K."/>
            <person name="Thang M."/>
            <person name="Chan C."/>
        </authorList>
    </citation>
    <scope>NUCLEOTIDE SEQUENCE [LARGE SCALE GENOMIC DNA]</scope>
</reference>
<evidence type="ECO:0000313" key="1">
    <source>
        <dbReference type="EMBL" id="CAK0822132.1"/>
    </source>
</evidence>
<comment type="caution">
    <text evidence="1">The sequence shown here is derived from an EMBL/GenBank/DDBJ whole genome shotgun (WGS) entry which is preliminary data.</text>
</comment>
<accession>A0ABN9RS84</accession>
<dbReference type="Proteomes" id="UP001189429">
    <property type="component" value="Unassembled WGS sequence"/>
</dbReference>
<organism evidence="1 2">
    <name type="scientific">Prorocentrum cordatum</name>
    <dbReference type="NCBI Taxonomy" id="2364126"/>
    <lineage>
        <taxon>Eukaryota</taxon>
        <taxon>Sar</taxon>
        <taxon>Alveolata</taxon>
        <taxon>Dinophyceae</taxon>
        <taxon>Prorocentrales</taxon>
        <taxon>Prorocentraceae</taxon>
        <taxon>Prorocentrum</taxon>
    </lineage>
</organism>
<protein>
    <submittedName>
        <fullName evidence="1">Uncharacterized protein</fullName>
    </submittedName>
</protein>
<dbReference type="EMBL" id="CAUYUJ010007842">
    <property type="protein sequence ID" value="CAK0822132.1"/>
    <property type="molecule type" value="Genomic_DNA"/>
</dbReference>
<proteinExistence type="predicted"/>
<sequence>MNRDFGRQMQRVWDEVIVPALASTAGECRVDGQCEYMSDIADRWLLYMETFLHVLTYLTAHPDMCPSYINAIQASWNDLADGTQLAYGSSKWVYEFWWSDFMNHPHLEQRPRSMEGVYRQMDLDTTWNPFRSTSSLDRILSVARKLGIYNARGEVAAPECLPPPPRP</sequence>
<evidence type="ECO:0000313" key="2">
    <source>
        <dbReference type="Proteomes" id="UP001189429"/>
    </source>
</evidence>
<keyword evidence="2" id="KW-1185">Reference proteome</keyword>